<dbReference type="AlphaFoldDB" id="A0A9P7K4S4"/>
<dbReference type="SUPFAM" id="SSF53474">
    <property type="entry name" value="alpha/beta-Hydrolases"/>
    <property type="match status" value="1"/>
</dbReference>
<evidence type="ECO:0000256" key="2">
    <source>
        <dbReference type="ARBA" id="ARBA00038334"/>
    </source>
</evidence>
<organism evidence="5 6">
    <name type="scientific">Sphagnurus paluster</name>
    <dbReference type="NCBI Taxonomy" id="117069"/>
    <lineage>
        <taxon>Eukaryota</taxon>
        <taxon>Fungi</taxon>
        <taxon>Dikarya</taxon>
        <taxon>Basidiomycota</taxon>
        <taxon>Agaricomycotina</taxon>
        <taxon>Agaricomycetes</taxon>
        <taxon>Agaricomycetidae</taxon>
        <taxon>Agaricales</taxon>
        <taxon>Tricholomatineae</taxon>
        <taxon>Lyophyllaceae</taxon>
        <taxon>Sphagnurus</taxon>
    </lineage>
</organism>
<dbReference type="GO" id="GO:0016787">
    <property type="term" value="F:hydrolase activity"/>
    <property type="evidence" value="ECO:0007669"/>
    <property type="project" value="UniProtKB-KW"/>
</dbReference>
<name>A0A9P7K4S4_9AGAR</name>
<comment type="similarity">
    <text evidence="2">Belongs to the AB hydrolase superfamily. Epoxide hydrolase family.</text>
</comment>
<sequence length="390" mass="43954">MLKSIAVRLSAAAFLLLPAYAHTEFNPRAYSKHVAACNATRRAPESETVELKLRYVDINPSATKTMLMVHGWPGLWSTWSNQIEEFKGDYRLIIPDLRGFGESTHPGDTRSSGNMGDIVGDLACILKNAGVRSVVCMGHDWGSQVCYEAARMRPDIVAAVIGAVVPYIPSAGPFVPIKALVPMLPKLTYQLFFDARLDDAVAELDQDIRRTVRATLRTVDSPPPDAYLQSSESFLDSWRDVEEISPIPFFTADQEDYFVEQYQIQGFKNTLQFYMTENRLASWKLAQRQANFTIPVPTLAIYPLNDPVADWMVAASMLKTSKFVPHLTTEVLFSHFCKLQAFANSVLSRCKTLEGAHWVHLENPIKFNSIVRTWLRKLFDDKKTRSADEL</sequence>
<dbReference type="InterPro" id="IPR000073">
    <property type="entry name" value="AB_hydrolase_1"/>
</dbReference>
<accession>A0A9P7K4S4</accession>
<feature type="domain" description="AB hydrolase-1" evidence="4">
    <location>
        <begin position="65"/>
        <end position="326"/>
    </location>
</feature>
<keyword evidence="6" id="KW-1185">Reference proteome</keyword>
<dbReference type="Gene3D" id="3.40.50.1820">
    <property type="entry name" value="alpha/beta hydrolase"/>
    <property type="match status" value="1"/>
</dbReference>
<dbReference type="PANTHER" id="PTHR43329">
    <property type="entry name" value="EPOXIDE HYDROLASE"/>
    <property type="match status" value="1"/>
</dbReference>
<dbReference type="InterPro" id="IPR000639">
    <property type="entry name" value="Epox_hydrolase-like"/>
</dbReference>
<proteinExistence type="inferred from homology"/>
<reference evidence="5" key="2">
    <citation type="submission" date="2021-10" db="EMBL/GenBank/DDBJ databases">
        <title>Phylogenomics reveals ancestral predisposition of the termite-cultivated fungus Termitomyces towards a domesticated lifestyle.</title>
        <authorList>
            <person name="Auxier B."/>
            <person name="Grum-Grzhimaylo A."/>
            <person name="Cardenas M.E."/>
            <person name="Lodge J.D."/>
            <person name="Laessoe T."/>
            <person name="Pedersen O."/>
            <person name="Smith M.E."/>
            <person name="Kuyper T.W."/>
            <person name="Franco-Molano E.A."/>
            <person name="Baroni T.J."/>
            <person name="Aanen D.K."/>
        </authorList>
    </citation>
    <scope>NUCLEOTIDE SEQUENCE</scope>
    <source>
        <strain evidence="5">D49</strain>
    </source>
</reference>
<evidence type="ECO:0000259" key="4">
    <source>
        <dbReference type="Pfam" id="PF00561"/>
    </source>
</evidence>
<evidence type="ECO:0000256" key="1">
    <source>
        <dbReference type="ARBA" id="ARBA00022801"/>
    </source>
</evidence>
<dbReference type="PRINTS" id="PR00412">
    <property type="entry name" value="EPOXHYDRLASE"/>
</dbReference>
<keyword evidence="1" id="KW-0378">Hydrolase</keyword>
<dbReference type="InterPro" id="IPR029058">
    <property type="entry name" value="AB_hydrolase_fold"/>
</dbReference>
<comment type="caution">
    <text evidence="5">The sequence shown here is derived from an EMBL/GenBank/DDBJ whole genome shotgun (WGS) entry which is preliminary data.</text>
</comment>
<keyword evidence="3" id="KW-0732">Signal</keyword>
<reference evidence="5" key="1">
    <citation type="submission" date="2021-02" db="EMBL/GenBank/DDBJ databases">
        <authorList>
            <person name="Nieuwenhuis M."/>
            <person name="Van De Peppel L.J.J."/>
        </authorList>
    </citation>
    <scope>NUCLEOTIDE SEQUENCE</scope>
    <source>
        <strain evidence="5">D49</strain>
    </source>
</reference>
<dbReference type="Pfam" id="PF00561">
    <property type="entry name" value="Abhydrolase_1"/>
    <property type="match status" value="1"/>
</dbReference>
<evidence type="ECO:0000313" key="6">
    <source>
        <dbReference type="Proteomes" id="UP000717328"/>
    </source>
</evidence>
<feature type="chain" id="PRO_5040427369" description="AB hydrolase-1 domain-containing protein" evidence="3">
    <location>
        <begin position="22"/>
        <end position="390"/>
    </location>
</feature>
<gene>
    <name evidence="5" type="ORF">H0H81_001105</name>
</gene>
<evidence type="ECO:0000256" key="3">
    <source>
        <dbReference type="SAM" id="SignalP"/>
    </source>
</evidence>
<evidence type="ECO:0000313" key="5">
    <source>
        <dbReference type="EMBL" id="KAG5638231.1"/>
    </source>
</evidence>
<protein>
    <recommendedName>
        <fullName evidence="4">AB hydrolase-1 domain-containing protein</fullName>
    </recommendedName>
</protein>
<dbReference type="EMBL" id="JABCKI010005773">
    <property type="protein sequence ID" value="KAG5638231.1"/>
    <property type="molecule type" value="Genomic_DNA"/>
</dbReference>
<dbReference type="OrthoDB" id="408373at2759"/>
<dbReference type="Proteomes" id="UP000717328">
    <property type="component" value="Unassembled WGS sequence"/>
</dbReference>
<feature type="signal peptide" evidence="3">
    <location>
        <begin position="1"/>
        <end position="21"/>
    </location>
</feature>